<protein>
    <submittedName>
        <fullName evidence="2">Uncharacterized protein</fullName>
    </submittedName>
</protein>
<evidence type="ECO:0000256" key="1">
    <source>
        <dbReference type="SAM" id="MobiDB-lite"/>
    </source>
</evidence>
<name>A0A7D9DR85_PARCT</name>
<dbReference type="PANTHER" id="PTHR34239">
    <property type="entry name" value="APPLE DOMAIN-CONTAINING PROTEIN"/>
    <property type="match status" value="1"/>
</dbReference>
<proteinExistence type="predicted"/>
<feature type="region of interest" description="Disordered" evidence="1">
    <location>
        <begin position="264"/>
        <end position="320"/>
    </location>
</feature>
<accession>A0A7D9DR85</accession>
<keyword evidence="3" id="KW-1185">Reference proteome</keyword>
<evidence type="ECO:0000313" key="2">
    <source>
        <dbReference type="EMBL" id="CAB3991360.1"/>
    </source>
</evidence>
<dbReference type="PANTHER" id="PTHR34239:SF2">
    <property type="entry name" value="TRANSPOSABLE ELEMENT P TRANSPOSASE_THAP9 CONSERVED DOMAIN-CONTAINING PROTEIN"/>
    <property type="match status" value="1"/>
</dbReference>
<reference evidence="2" key="1">
    <citation type="submission" date="2020-04" db="EMBL/GenBank/DDBJ databases">
        <authorList>
            <person name="Alioto T."/>
            <person name="Alioto T."/>
            <person name="Gomez Garrido J."/>
        </authorList>
    </citation>
    <scope>NUCLEOTIDE SEQUENCE</scope>
    <source>
        <strain evidence="2">A484AB</strain>
    </source>
</reference>
<feature type="compositionally biased region" description="Polar residues" evidence="1">
    <location>
        <begin position="266"/>
        <end position="287"/>
    </location>
</feature>
<gene>
    <name evidence="2" type="ORF">PACLA_8A056343</name>
</gene>
<feature type="region of interest" description="Disordered" evidence="1">
    <location>
        <begin position="1"/>
        <end position="28"/>
    </location>
</feature>
<dbReference type="AlphaFoldDB" id="A0A7D9DR85"/>
<dbReference type="Proteomes" id="UP001152795">
    <property type="component" value="Unassembled WGS sequence"/>
</dbReference>
<dbReference type="OrthoDB" id="5982517at2759"/>
<organism evidence="2 3">
    <name type="scientific">Paramuricea clavata</name>
    <name type="common">Red gorgonian</name>
    <name type="synonym">Violescent sea-whip</name>
    <dbReference type="NCBI Taxonomy" id="317549"/>
    <lineage>
        <taxon>Eukaryota</taxon>
        <taxon>Metazoa</taxon>
        <taxon>Cnidaria</taxon>
        <taxon>Anthozoa</taxon>
        <taxon>Octocorallia</taxon>
        <taxon>Malacalcyonacea</taxon>
        <taxon>Plexauridae</taxon>
        <taxon>Paramuricea</taxon>
    </lineage>
</organism>
<feature type="compositionally biased region" description="Basic and acidic residues" evidence="1">
    <location>
        <begin position="295"/>
        <end position="305"/>
    </location>
</feature>
<comment type="caution">
    <text evidence="2">The sequence shown here is derived from an EMBL/GenBank/DDBJ whole genome shotgun (WGS) entry which is preliminary data.</text>
</comment>
<evidence type="ECO:0000313" key="3">
    <source>
        <dbReference type="Proteomes" id="UP001152795"/>
    </source>
</evidence>
<dbReference type="EMBL" id="CACRXK020001833">
    <property type="protein sequence ID" value="CAB3991360.1"/>
    <property type="molecule type" value="Genomic_DNA"/>
</dbReference>
<feature type="compositionally biased region" description="Basic residues" evidence="1">
    <location>
        <begin position="306"/>
        <end position="320"/>
    </location>
</feature>
<sequence>MADGNAPVERRQREASSSPGPVGDTVSPLAEFMEEMREFKASMASEMASVRGEINNFTSTFDDSTFDDELRLDIDEGQGSDSETVSTCLDTKVERLLKETSKTTSSEDLTTNSDSLLTTIAQELDVSEQMGAAVQERLASIVEGLLSTKLSDEKWREKVGKYPRPQNLENLRTPRVNPLIWNQLSAGNPDATLITSLTDGIAMATQCQHDINQARRIAMKQDMHTDFQALCNVPIPSGEFLFGDLSKHTKDIADANKLAKKVRPYQTATARSRQSSSGTYSRFSTGQYRRGHPYQRRENFFDRGRFHNAKKKRGGAAKKQ</sequence>